<dbReference type="AlphaFoldDB" id="A0A6B2L734"/>
<reference evidence="2" key="1">
    <citation type="journal article" date="2020" name="J. Eukaryot. Microbiol.">
        <title>De novo Sequencing, Assembly and Annotation of the Transcriptome for the Free-Living Testate Amoeba Arcella intermedia.</title>
        <authorList>
            <person name="Ribeiro G.M."/>
            <person name="Porfirio-Sousa A.L."/>
            <person name="Maurer-Alcala X.X."/>
            <person name="Katz L.A."/>
            <person name="Lahr D.J.G."/>
        </authorList>
    </citation>
    <scope>NUCLEOTIDE SEQUENCE</scope>
</reference>
<protein>
    <submittedName>
        <fullName evidence="2">Uncharacterized protein</fullName>
    </submittedName>
</protein>
<evidence type="ECO:0000256" key="1">
    <source>
        <dbReference type="PROSITE-ProRule" id="PRU00235"/>
    </source>
</evidence>
<dbReference type="SUPFAM" id="SSF50985">
    <property type="entry name" value="RCC1/BLIP-II"/>
    <property type="match status" value="2"/>
</dbReference>
<sequence>MWGNNSHGQLGIIHCSAQHSPQKVTLSGTIIQICCGNTYTLILLKDGSLFSCGSNEKGQLGLGDYENRTSFTKVPLSNIRQIGCGYYHSMALTKDDQLYLWGSSYSGECGKIGISPSPERLVLPSQKNNQIIQICGGNGITAILLDDGTVYCWGTIVDGQQGRSTDPIKIETPSPALQLRCGGSFAMCLLSDGSIFVWGCMGKLDHVDTIFKVPGNIIQLSCGIDFALLLSDDGCVYSFGNAGSNQLGYALAGSYTLKPKKIEELSNIVEVMCGNCHALAINADGVLFGWGYNGYGQLGSSNYRSIRKIICFEIPVKIQHNNMTALISNWPSTHLFFHLFLRMKLETTCVALKNVYTLPTELLVCICQQILFTFYH</sequence>
<organism evidence="2">
    <name type="scientific">Arcella intermedia</name>
    <dbReference type="NCBI Taxonomy" id="1963864"/>
    <lineage>
        <taxon>Eukaryota</taxon>
        <taxon>Amoebozoa</taxon>
        <taxon>Tubulinea</taxon>
        <taxon>Elardia</taxon>
        <taxon>Arcellinida</taxon>
        <taxon>Sphaerothecina</taxon>
        <taxon>Arcellidae</taxon>
        <taxon>Arcella</taxon>
    </lineage>
</organism>
<dbReference type="PROSITE" id="PS00626">
    <property type="entry name" value="RCC1_2"/>
    <property type="match status" value="1"/>
</dbReference>
<dbReference type="Gene3D" id="2.130.10.30">
    <property type="entry name" value="Regulator of chromosome condensation 1/beta-lactamase-inhibitor protein II"/>
    <property type="match status" value="2"/>
</dbReference>
<dbReference type="EMBL" id="GIBP01003805">
    <property type="protein sequence ID" value="NDV32774.1"/>
    <property type="molecule type" value="Transcribed_RNA"/>
</dbReference>
<dbReference type="Pfam" id="PF00415">
    <property type="entry name" value="RCC1"/>
    <property type="match status" value="4"/>
</dbReference>
<accession>A0A6B2L734</accession>
<dbReference type="PROSITE" id="PS50012">
    <property type="entry name" value="RCC1_3"/>
    <property type="match status" value="4"/>
</dbReference>
<feature type="repeat" description="RCC1" evidence="1">
    <location>
        <begin position="148"/>
        <end position="192"/>
    </location>
</feature>
<proteinExistence type="predicted"/>
<feature type="repeat" description="RCC1" evidence="1">
    <location>
        <begin position="1"/>
        <end position="46"/>
    </location>
</feature>
<dbReference type="PRINTS" id="PR00633">
    <property type="entry name" value="RCCNDNSATION"/>
</dbReference>
<dbReference type="PANTHER" id="PTHR45982">
    <property type="entry name" value="REGULATOR OF CHROMOSOME CONDENSATION"/>
    <property type="match status" value="1"/>
</dbReference>
<dbReference type="InterPro" id="IPR051553">
    <property type="entry name" value="Ran_GTPase-activating"/>
</dbReference>
<evidence type="ECO:0000313" key="2">
    <source>
        <dbReference type="EMBL" id="NDV32774.1"/>
    </source>
</evidence>
<feature type="repeat" description="RCC1" evidence="1">
    <location>
        <begin position="234"/>
        <end position="284"/>
    </location>
</feature>
<feature type="repeat" description="RCC1" evidence="1">
    <location>
        <begin position="47"/>
        <end position="95"/>
    </location>
</feature>
<dbReference type="Pfam" id="PF13540">
    <property type="entry name" value="RCC1_2"/>
    <property type="match status" value="1"/>
</dbReference>
<dbReference type="PANTHER" id="PTHR45982:SF1">
    <property type="entry name" value="REGULATOR OF CHROMOSOME CONDENSATION"/>
    <property type="match status" value="1"/>
</dbReference>
<name>A0A6B2L734_9EUKA</name>
<dbReference type="InterPro" id="IPR009091">
    <property type="entry name" value="RCC1/BLIP-II"/>
</dbReference>
<dbReference type="InterPro" id="IPR000408">
    <property type="entry name" value="Reg_chr_condens"/>
</dbReference>